<protein>
    <recommendedName>
        <fullName evidence="2">DUF6593 domain-containing protein</fullName>
    </recommendedName>
</protein>
<proteinExistence type="predicted"/>
<reference evidence="3" key="1">
    <citation type="submission" date="2020-11" db="EMBL/GenBank/DDBJ databases">
        <authorList>
            <consortium name="DOE Joint Genome Institute"/>
            <person name="Ahrendt S."/>
            <person name="Riley R."/>
            <person name="Andreopoulos W."/>
            <person name="LaButti K."/>
            <person name="Pangilinan J."/>
            <person name="Ruiz-duenas F.J."/>
            <person name="Barrasa J.M."/>
            <person name="Sanchez-Garcia M."/>
            <person name="Camarero S."/>
            <person name="Miyauchi S."/>
            <person name="Serrano A."/>
            <person name="Linde D."/>
            <person name="Babiker R."/>
            <person name="Drula E."/>
            <person name="Ayuso-Fernandez I."/>
            <person name="Pacheco R."/>
            <person name="Padilla G."/>
            <person name="Ferreira P."/>
            <person name="Barriuso J."/>
            <person name="Kellner H."/>
            <person name="Castanera R."/>
            <person name="Alfaro M."/>
            <person name="Ramirez L."/>
            <person name="Pisabarro A.G."/>
            <person name="Kuo A."/>
            <person name="Tritt A."/>
            <person name="Lipzen A."/>
            <person name="He G."/>
            <person name="Yan M."/>
            <person name="Ng V."/>
            <person name="Cullen D."/>
            <person name="Martin F."/>
            <person name="Rosso M.-N."/>
            <person name="Henrissat B."/>
            <person name="Hibbett D."/>
            <person name="Martinez A.T."/>
            <person name="Grigoriev I.V."/>
        </authorList>
    </citation>
    <scope>NUCLEOTIDE SEQUENCE</scope>
    <source>
        <strain evidence="3">AH 44721</strain>
    </source>
</reference>
<keyword evidence="4" id="KW-1185">Reference proteome</keyword>
<feature type="compositionally biased region" description="Acidic residues" evidence="1">
    <location>
        <begin position="181"/>
        <end position="193"/>
    </location>
</feature>
<feature type="domain" description="DUF6593" evidence="2">
    <location>
        <begin position="8"/>
        <end position="177"/>
    </location>
</feature>
<evidence type="ECO:0000259" key="2">
    <source>
        <dbReference type="Pfam" id="PF20236"/>
    </source>
</evidence>
<name>A0A9P5N6Y2_GYMJU</name>
<dbReference type="AlphaFoldDB" id="A0A9P5N6Y2"/>
<dbReference type="Proteomes" id="UP000724874">
    <property type="component" value="Unassembled WGS sequence"/>
</dbReference>
<evidence type="ECO:0000256" key="1">
    <source>
        <dbReference type="SAM" id="MobiDB-lite"/>
    </source>
</evidence>
<sequence>MDLYLIPNDPEDTVLVSANGVVHYQVQTIKFKKKSNITVISRPSGSEDSVVAEIEWKHSDSTAIIRSPLFSGDGQRVGTKGIGVPVFKYLYKRHRYGRARYFVGEDAQEYRWKMMRNIGCVLTPCDSGFEIASSKDMFITDGPFAGERKRVLRIQPCALDIDLIVLTFIIMERLRRKQDGDDVVEGACDEDPQGDGGGSGDDADTGAGSLGVDGEL</sequence>
<feature type="region of interest" description="Disordered" evidence="1">
    <location>
        <begin position="181"/>
        <end position="216"/>
    </location>
</feature>
<dbReference type="Pfam" id="PF20236">
    <property type="entry name" value="DUF6593"/>
    <property type="match status" value="1"/>
</dbReference>
<gene>
    <name evidence="3" type="ORF">CPB84DRAFT_1692844</name>
</gene>
<organism evidence="3 4">
    <name type="scientific">Gymnopilus junonius</name>
    <name type="common">Spectacular rustgill mushroom</name>
    <name type="synonym">Gymnopilus spectabilis subsp. junonius</name>
    <dbReference type="NCBI Taxonomy" id="109634"/>
    <lineage>
        <taxon>Eukaryota</taxon>
        <taxon>Fungi</taxon>
        <taxon>Dikarya</taxon>
        <taxon>Basidiomycota</taxon>
        <taxon>Agaricomycotina</taxon>
        <taxon>Agaricomycetes</taxon>
        <taxon>Agaricomycetidae</taxon>
        <taxon>Agaricales</taxon>
        <taxon>Agaricineae</taxon>
        <taxon>Hymenogastraceae</taxon>
        <taxon>Gymnopilus</taxon>
    </lineage>
</organism>
<accession>A0A9P5N6Y2</accession>
<comment type="caution">
    <text evidence="3">The sequence shown here is derived from an EMBL/GenBank/DDBJ whole genome shotgun (WGS) entry which is preliminary data.</text>
</comment>
<dbReference type="InterPro" id="IPR046528">
    <property type="entry name" value="DUF6593"/>
</dbReference>
<dbReference type="OrthoDB" id="2798132at2759"/>
<evidence type="ECO:0000313" key="4">
    <source>
        <dbReference type="Proteomes" id="UP000724874"/>
    </source>
</evidence>
<dbReference type="EMBL" id="JADNYJ010000341">
    <property type="protein sequence ID" value="KAF8870693.1"/>
    <property type="molecule type" value="Genomic_DNA"/>
</dbReference>
<evidence type="ECO:0000313" key="3">
    <source>
        <dbReference type="EMBL" id="KAF8870693.1"/>
    </source>
</evidence>